<organism evidence="1 2">
    <name type="scientific">Emiliania huxleyi (strain CCMP1516)</name>
    <dbReference type="NCBI Taxonomy" id="280463"/>
    <lineage>
        <taxon>Eukaryota</taxon>
        <taxon>Haptista</taxon>
        <taxon>Haptophyta</taxon>
        <taxon>Prymnesiophyceae</taxon>
        <taxon>Isochrysidales</taxon>
        <taxon>Noelaerhabdaceae</taxon>
        <taxon>Emiliania</taxon>
    </lineage>
</organism>
<dbReference type="GO" id="GO:0008526">
    <property type="term" value="F:phosphatidylinositol transfer activity"/>
    <property type="evidence" value="ECO:0007669"/>
    <property type="project" value="TreeGrafter"/>
</dbReference>
<dbReference type="PANTHER" id="PTHR45824">
    <property type="entry name" value="GH16843P"/>
    <property type="match status" value="1"/>
</dbReference>
<evidence type="ECO:0000313" key="1">
    <source>
        <dbReference type="EnsemblProtists" id="EOD26283"/>
    </source>
</evidence>
<dbReference type="KEGG" id="ehx:EMIHUDRAFT_236757"/>
<evidence type="ECO:0008006" key="3">
    <source>
        <dbReference type="Google" id="ProtNLM"/>
    </source>
</evidence>
<dbReference type="AlphaFoldDB" id="A0A0D3JRZ8"/>
<evidence type="ECO:0000313" key="2">
    <source>
        <dbReference type="Proteomes" id="UP000013827"/>
    </source>
</evidence>
<dbReference type="InterPro" id="IPR052578">
    <property type="entry name" value="PI_Transfer_CRAL-TRIO"/>
</dbReference>
<dbReference type="Proteomes" id="UP000013827">
    <property type="component" value="Unassembled WGS sequence"/>
</dbReference>
<dbReference type="PaxDb" id="2903-EOD26283"/>
<keyword evidence="2" id="KW-1185">Reference proteome</keyword>
<dbReference type="Gene3D" id="3.40.525.10">
    <property type="entry name" value="CRAL-TRIO lipid binding domain"/>
    <property type="match status" value="2"/>
</dbReference>
<sequence length="245" mass="26660">MRWLRSRPATPELCDPPAATGALDGACDPSAEAAGAMPAAVAGQLAEKMPEEEERHRLALAHLGSLQRRKTTASSRDPRLASRLSPLHTRLRRVASDLSPLSESEQRFLSEETLLRYLRARDGDEQRSSIASGSTLPRHVHHTSTGNEQLAFIMLEATLAWRRRHIAPACGEGGGLPRCEACEARADPRSHCFMRVGDDSRGLPVVYSAAGRASDKTVRDNCMHMAFELERLFDGGAAAGRMPAT</sequence>
<dbReference type="GeneID" id="17271829"/>
<protein>
    <recommendedName>
        <fullName evidence="3">CRAL/TRIO N-terminal domain-containing protein</fullName>
    </recommendedName>
</protein>
<dbReference type="HOGENOM" id="CLU_1167722_0_0_1"/>
<proteinExistence type="predicted"/>
<dbReference type="RefSeq" id="XP_005778712.1">
    <property type="nucleotide sequence ID" value="XM_005778655.1"/>
</dbReference>
<accession>A0A0D3JRZ8</accession>
<reference evidence="1" key="2">
    <citation type="submission" date="2024-10" db="UniProtKB">
        <authorList>
            <consortium name="EnsemblProtists"/>
        </authorList>
    </citation>
    <scope>IDENTIFICATION</scope>
</reference>
<name>A0A0D3JRZ8_EMIH1</name>
<dbReference type="PANTHER" id="PTHR45824:SF29">
    <property type="entry name" value="GH16843P"/>
    <property type="match status" value="1"/>
</dbReference>
<reference evidence="2" key="1">
    <citation type="journal article" date="2013" name="Nature">
        <title>Pan genome of the phytoplankton Emiliania underpins its global distribution.</title>
        <authorList>
            <person name="Read B.A."/>
            <person name="Kegel J."/>
            <person name="Klute M.J."/>
            <person name="Kuo A."/>
            <person name="Lefebvre S.C."/>
            <person name="Maumus F."/>
            <person name="Mayer C."/>
            <person name="Miller J."/>
            <person name="Monier A."/>
            <person name="Salamov A."/>
            <person name="Young J."/>
            <person name="Aguilar M."/>
            <person name="Claverie J.M."/>
            <person name="Frickenhaus S."/>
            <person name="Gonzalez K."/>
            <person name="Herman E.K."/>
            <person name="Lin Y.C."/>
            <person name="Napier J."/>
            <person name="Ogata H."/>
            <person name="Sarno A.F."/>
            <person name="Shmutz J."/>
            <person name="Schroeder D."/>
            <person name="de Vargas C."/>
            <person name="Verret F."/>
            <person name="von Dassow P."/>
            <person name="Valentin K."/>
            <person name="Van de Peer Y."/>
            <person name="Wheeler G."/>
            <person name="Dacks J.B."/>
            <person name="Delwiche C.F."/>
            <person name="Dyhrman S.T."/>
            <person name="Glockner G."/>
            <person name="John U."/>
            <person name="Richards T."/>
            <person name="Worden A.Z."/>
            <person name="Zhang X."/>
            <person name="Grigoriev I.V."/>
            <person name="Allen A.E."/>
            <person name="Bidle K."/>
            <person name="Borodovsky M."/>
            <person name="Bowler C."/>
            <person name="Brownlee C."/>
            <person name="Cock J.M."/>
            <person name="Elias M."/>
            <person name="Gladyshev V.N."/>
            <person name="Groth M."/>
            <person name="Guda C."/>
            <person name="Hadaegh A."/>
            <person name="Iglesias-Rodriguez M.D."/>
            <person name="Jenkins J."/>
            <person name="Jones B.M."/>
            <person name="Lawson T."/>
            <person name="Leese F."/>
            <person name="Lindquist E."/>
            <person name="Lobanov A."/>
            <person name="Lomsadze A."/>
            <person name="Malik S.B."/>
            <person name="Marsh M.E."/>
            <person name="Mackinder L."/>
            <person name="Mock T."/>
            <person name="Mueller-Roeber B."/>
            <person name="Pagarete A."/>
            <person name="Parker M."/>
            <person name="Probert I."/>
            <person name="Quesneville H."/>
            <person name="Raines C."/>
            <person name="Rensing S.A."/>
            <person name="Riano-Pachon D.M."/>
            <person name="Richier S."/>
            <person name="Rokitta S."/>
            <person name="Shiraiwa Y."/>
            <person name="Soanes D.M."/>
            <person name="van der Giezen M."/>
            <person name="Wahlund T.M."/>
            <person name="Williams B."/>
            <person name="Wilson W."/>
            <person name="Wolfe G."/>
            <person name="Wurch L.L."/>
        </authorList>
    </citation>
    <scope>NUCLEOTIDE SEQUENCE</scope>
</reference>
<dbReference type="EnsemblProtists" id="EOD26283">
    <property type="protein sequence ID" value="EOD26283"/>
    <property type="gene ID" value="EMIHUDRAFT_236757"/>
</dbReference>
<dbReference type="InterPro" id="IPR036865">
    <property type="entry name" value="CRAL-TRIO_dom_sf"/>
</dbReference>